<comment type="caution">
    <text evidence="2">The sequence shown here is derived from an EMBL/GenBank/DDBJ whole genome shotgun (WGS) entry which is preliminary data.</text>
</comment>
<reference evidence="2" key="1">
    <citation type="submission" date="2020-09" db="EMBL/GenBank/DDBJ databases">
        <title>Genome seq and assembly of Tianweitania sp.</title>
        <authorList>
            <person name="Chhetri G."/>
        </authorList>
    </citation>
    <scope>NUCLEOTIDE SEQUENCE</scope>
    <source>
        <strain evidence="2">Rool2</strain>
    </source>
</reference>
<evidence type="ECO:0000313" key="3">
    <source>
        <dbReference type="Proteomes" id="UP000643405"/>
    </source>
</evidence>
<dbReference type="Proteomes" id="UP000643405">
    <property type="component" value="Unassembled WGS sequence"/>
</dbReference>
<keyword evidence="1" id="KW-1133">Transmembrane helix</keyword>
<accession>A0A8J6Q4B0</accession>
<dbReference type="AlphaFoldDB" id="A0A8J6Q4B0"/>
<dbReference type="RefSeq" id="WP_188165321.1">
    <property type="nucleotide sequence ID" value="NZ_JACVVX010000004.1"/>
</dbReference>
<name>A0A8J6Q4B0_9HYPH</name>
<keyword evidence="1" id="KW-0812">Transmembrane</keyword>
<protein>
    <submittedName>
        <fullName evidence="2">Uncharacterized protein</fullName>
    </submittedName>
</protein>
<evidence type="ECO:0000313" key="2">
    <source>
        <dbReference type="EMBL" id="MBD0415895.1"/>
    </source>
</evidence>
<sequence>MNDLKPWYVSRTIWASIVSLVIGAMGVLGMAVDGADQSMLTDATMQAVVAVAGAIAIWGRITARDRIG</sequence>
<proteinExistence type="predicted"/>
<feature type="transmembrane region" description="Helical" evidence="1">
    <location>
        <begin position="44"/>
        <end position="63"/>
    </location>
</feature>
<evidence type="ECO:0000256" key="1">
    <source>
        <dbReference type="SAM" id="Phobius"/>
    </source>
</evidence>
<gene>
    <name evidence="2" type="ORF">ICI42_14630</name>
</gene>
<organism evidence="2 3">
    <name type="scientific">Oryzicola mucosus</name>
    <dbReference type="NCBI Taxonomy" id="2767425"/>
    <lineage>
        <taxon>Bacteria</taxon>
        <taxon>Pseudomonadati</taxon>
        <taxon>Pseudomonadota</taxon>
        <taxon>Alphaproteobacteria</taxon>
        <taxon>Hyphomicrobiales</taxon>
        <taxon>Phyllobacteriaceae</taxon>
        <taxon>Oryzicola</taxon>
    </lineage>
</organism>
<feature type="transmembrane region" description="Helical" evidence="1">
    <location>
        <begin position="12"/>
        <end position="32"/>
    </location>
</feature>
<dbReference type="EMBL" id="JACVVX010000004">
    <property type="protein sequence ID" value="MBD0415895.1"/>
    <property type="molecule type" value="Genomic_DNA"/>
</dbReference>
<keyword evidence="1" id="KW-0472">Membrane</keyword>
<keyword evidence="3" id="KW-1185">Reference proteome</keyword>